<protein>
    <recommendedName>
        <fullName evidence="4">Lipoprotein transmembrane</fullName>
    </recommendedName>
</protein>
<sequence>MCAVAAATLTACAAPYAFAPGTTRDAVIQQAGAPTQVVRTPRGERLQYSRQPMGFEAWMVDLDSSGHVIGAYQALTEQNFQRIGPGWTRDDVTREFGPPAQVDRVASWHGPVWTYRWRDVANSRMFYWVYLDEGGVVARAHPGMELMGGPNDNRAR</sequence>
<gene>
    <name evidence="2" type="ORF">UC35_09550</name>
</gene>
<evidence type="ECO:0000256" key="1">
    <source>
        <dbReference type="SAM" id="SignalP"/>
    </source>
</evidence>
<dbReference type="EMBL" id="CP010951">
    <property type="protein sequence ID" value="AMO25358.1"/>
    <property type="molecule type" value="Genomic_DNA"/>
</dbReference>
<proteinExistence type="predicted"/>
<keyword evidence="3" id="KW-1185">Reference proteome</keyword>
<evidence type="ECO:0000313" key="2">
    <source>
        <dbReference type="EMBL" id="AMO25358.1"/>
    </source>
</evidence>
<reference evidence="2 3" key="1">
    <citation type="journal article" date="2014" name="Int. J. Syst. Evol. Microbiol.">
        <title>Ramlibacter solisilvae sp. nov., isolated from forest soil, and emended description of the genus Ramlibacter.</title>
        <authorList>
            <person name="Lee H.J."/>
            <person name="Lee S.H."/>
            <person name="Lee S.S."/>
            <person name="Lee J.S."/>
            <person name="Kim Y."/>
            <person name="Kim S.C."/>
            <person name="Jeon C.O."/>
        </authorList>
    </citation>
    <scope>NUCLEOTIDE SEQUENCE [LARGE SCALE GENOMIC DNA]</scope>
    <source>
        <strain evidence="2 3">5-10</strain>
    </source>
</reference>
<feature type="chain" id="PRO_5007449890" description="Lipoprotein transmembrane" evidence="1">
    <location>
        <begin position="20"/>
        <end position="156"/>
    </location>
</feature>
<organism evidence="2 3">
    <name type="scientific">Ramlibacter tataouinensis</name>
    <dbReference type="NCBI Taxonomy" id="94132"/>
    <lineage>
        <taxon>Bacteria</taxon>
        <taxon>Pseudomonadati</taxon>
        <taxon>Pseudomonadota</taxon>
        <taxon>Betaproteobacteria</taxon>
        <taxon>Burkholderiales</taxon>
        <taxon>Comamonadaceae</taxon>
        <taxon>Ramlibacter</taxon>
    </lineage>
</organism>
<evidence type="ECO:0008006" key="4">
    <source>
        <dbReference type="Google" id="ProtNLM"/>
    </source>
</evidence>
<evidence type="ECO:0000313" key="3">
    <source>
        <dbReference type="Proteomes" id="UP000070433"/>
    </source>
</evidence>
<accession>A0A127JZJ7</accession>
<dbReference type="Proteomes" id="UP000070433">
    <property type="component" value="Chromosome"/>
</dbReference>
<dbReference type="AlphaFoldDB" id="A0A127JZJ7"/>
<feature type="signal peptide" evidence="1">
    <location>
        <begin position="1"/>
        <end position="19"/>
    </location>
</feature>
<name>A0A127JZJ7_9BURK</name>
<keyword evidence="1" id="KW-0732">Signal</keyword>